<dbReference type="Proteomes" id="UP000886998">
    <property type="component" value="Unassembled WGS sequence"/>
</dbReference>
<protein>
    <submittedName>
        <fullName evidence="1">Uncharacterized protein</fullName>
    </submittedName>
</protein>
<accession>A0A8X6XQE1</accession>
<name>A0A8X6XQE1_9ARAC</name>
<organism evidence="1 2">
    <name type="scientific">Trichonephila inaurata madagascariensis</name>
    <dbReference type="NCBI Taxonomy" id="2747483"/>
    <lineage>
        <taxon>Eukaryota</taxon>
        <taxon>Metazoa</taxon>
        <taxon>Ecdysozoa</taxon>
        <taxon>Arthropoda</taxon>
        <taxon>Chelicerata</taxon>
        <taxon>Arachnida</taxon>
        <taxon>Araneae</taxon>
        <taxon>Araneomorphae</taxon>
        <taxon>Entelegynae</taxon>
        <taxon>Araneoidea</taxon>
        <taxon>Nephilidae</taxon>
        <taxon>Trichonephila</taxon>
        <taxon>Trichonephila inaurata</taxon>
    </lineage>
</organism>
<gene>
    <name evidence="1" type="ORF">TNIN_196481</name>
</gene>
<evidence type="ECO:0000313" key="2">
    <source>
        <dbReference type="Proteomes" id="UP000886998"/>
    </source>
</evidence>
<dbReference type="EMBL" id="BMAV01011599">
    <property type="protein sequence ID" value="GFY57579.1"/>
    <property type="molecule type" value="Genomic_DNA"/>
</dbReference>
<dbReference type="AlphaFoldDB" id="A0A8X6XQE1"/>
<dbReference type="OrthoDB" id="10321272at2759"/>
<evidence type="ECO:0000313" key="1">
    <source>
        <dbReference type="EMBL" id="GFY57579.1"/>
    </source>
</evidence>
<keyword evidence="2" id="KW-1185">Reference proteome</keyword>
<sequence>MIRNEKFSVELLTFILARPQCILFPIPNGTGLTLSPIRTIEVSAAGVIEQPGQYGPTSDSSCQSKRSISAGCCGFYIPIKSQIAGLILNHLNDDSMLRVLSNLTDAYAFYLVSNRIAI</sequence>
<proteinExistence type="predicted"/>
<comment type="caution">
    <text evidence="1">The sequence shown here is derived from an EMBL/GenBank/DDBJ whole genome shotgun (WGS) entry which is preliminary data.</text>
</comment>
<reference evidence="1" key="1">
    <citation type="submission" date="2020-08" db="EMBL/GenBank/DDBJ databases">
        <title>Multicomponent nature underlies the extraordinary mechanical properties of spider dragline silk.</title>
        <authorList>
            <person name="Kono N."/>
            <person name="Nakamura H."/>
            <person name="Mori M."/>
            <person name="Yoshida Y."/>
            <person name="Ohtoshi R."/>
            <person name="Malay A.D."/>
            <person name="Moran D.A.P."/>
            <person name="Tomita M."/>
            <person name="Numata K."/>
            <person name="Arakawa K."/>
        </authorList>
    </citation>
    <scope>NUCLEOTIDE SEQUENCE</scope>
</reference>